<dbReference type="Pfam" id="PF12464">
    <property type="entry name" value="Mac"/>
    <property type="match status" value="1"/>
</dbReference>
<dbReference type="CDD" id="cd03357">
    <property type="entry name" value="LbH_MAT_GAT"/>
    <property type="match status" value="1"/>
</dbReference>
<keyword evidence="8" id="KW-1185">Reference proteome</keyword>
<keyword evidence="2 5" id="KW-0808">Transferase</keyword>
<dbReference type="Pfam" id="PF14602">
    <property type="entry name" value="Hexapep_2"/>
    <property type="match status" value="1"/>
</dbReference>
<evidence type="ECO:0000256" key="4">
    <source>
        <dbReference type="ARBA" id="ARBA00023315"/>
    </source>
</evidence>
<dbReference type="GO" id="GO:0008870">
    <property type="term" value="F:galactoside O-acetyltransferase activity"/>
    <property type="evidence" value="ECO:0007669"/>
    <property type="project" value="TreeGrafter"/>
</dbReference>
<dbReference type="InterPro" id="IPR001451">
    <property type="entry name" value="Hexapep"/>
</dbReference>
<reference evidence="7 8" key="1">
    <citation type="journal article" date="2020" name="Int. J. Syst. Evol. Microbiol.">
        <title>Description of Erysipelothrix piscisicarius sp. nov., an emergent fish pathogen, and assessment of virulence using a tiger barb (Puntigrus tetrazona) infection model.</title>
        <authorList>
            <person name="Pomaranski E.K."/>
            <person name="Griffin M.J."/>
            <person name="Camus A.C."/>
            <person name="Armwood A.R."/>
            <person name="Shelley J."/>
            <person name="Waldbieser G.C."/>
            <person name="LaFrentz B.R."/>
            <person name="Garcia J.C."/>
            <person name="Yanong R."/>
            <person name="Soto E."/>
        </authorList>
    </citation>
    <scope>NUCLEOTIDE SEQUENCE [LARGE SCALE GENOMIC DNA]</scope>
    <source>
        <strain evidence="7 8">15TAL0474</strain>
    </source>
</reference>
<accession>A0A3Q8S360</accession>
<evidence type="ECO:0000313" key="7">
    <source>
        <dbReference type="EMBL" id="AZK44668.1"/>
    </source>
</evidence>
<dbReference type="AlphaFoldDB" id="A0A3Q8S360"/>
<dbReference type="PANTHER" id="PTHR43017">
    <property type="entry name" value="GALACTOSIDE O-ACETYLTRANSFERASE"/>
    <property type="match status" value="1"/>
</dbReference>
<proteinExistence type="inferred from homology"/>
<dbReference type="FunFam" id="2.160.10.10:FF:000025">
    <property type="entry name" value="Hexapeptide-repeat containing-acetyltransferase"/>
    <property type="match status" value="1"/>
</dbReference>
<evidence type="ECO:0000256" key="3">
    <source>
        <dbReference type="ARBA" id="ARBA00022737"/>
    </source>
</evidence>
<evidence type="ECO:0000256" key="5">
    <source>
        <dbReference type="RuleBase" id="RU367021"/>
    </source>
</evidence>
<keyword evidence="4 5" id="KW-0012">Acyltransferase</keyword>
<dbReference type="EC" id="2.3.1.-" evidence="5"/>
<dbReference type="InterPro" id="IPR039369">
    <property type="entry name" value="LacA-like"/>
</dbReference>
<feature type="domain" description="Maltose/galactoside acetyltransferase" evidence="6">
    <location>
        <begin position="4"/>
        <end position="56"/>
    </location>
</feature>
<dbReference type="Gene3D" id="2.160.10.10">
    <property type="entry name" value="Hexapeptide repeat proteins"/>
    <property type="match status" value="1"/>
</dbReference>
<evidence type="ECO:0000259" key="6">
    <source>
        <dbReference type="SMART" id="SM01266"/>
    </source>
</evidence>
<keyword evidence="3" id="KW-0677">Repeat</keyword>
<dbReference type="EMBL" id="CP034234">
    <property type="protein sequence ID" value="AZK44668.1"/>
    <property type="molecule type" value="Genomic_DNA"/>
</dbReference>
<evidence type="ECO:0000256" key="1">
    <source>
        <dbReference type="ARBA" id="ARBA00007274"/>
    </source>
</evidence>
<comment type="similarity">
    <text evidence="1 5">Belongs to the transferase hexapeptide repeat family.</text>
</comment>
<dbReference type="KEGG" id="eri:EEI45_08025"/>
<dbReference type="InterPro" id="IPR011004">
    <property type="entry name" value="Trimer_LpxA-like_sf"/>
</dbReference>
<evidence type="ECO:0000256" key="2">
    <source>
        <dbReference type="ARBA" id="ARBA00022679"/>
    </source>
</evidence>
<evidence type="ECO:0000313" key="8">
    <source>
        <dbReference type="Proteomes" id="UP000278804"/>
    </source>
</evidence>
<dbReference type="SUPFAM" id="SSF51161">
    <property type="entry name" value="Trimeric LpxA-like enzymes"/>
    <property type="match status" value="1"/>
</dbReference>
<name>A0A3Q8S360_9FIRM</name>
<protein>
    <recommendedName>
        <fullName evidence="5">Acetyltransferase</fullName>
        <ecNumber evidence="5">2.3.1.-</ecNumber>
    </recommendedName>
</protein>
<dbReference type="Proteomes" id="UP000278804">
    <property type="component" value="Chromosome"/>
</dbReference>
<dbReference type="InterPro" id="IPR024688">
    <property type="entry name" value="Mac_dom"/>
</dbReference>
<dbReference type="SMART" id="SM01266">
    <property type="entry name" value="Mac"/>
    <property type="match status" value="1"/>
</dbReference>
<sequence length="183" mass="20005">MEMFEKMIRGEMYRSDDPTLMQLNLKALTCTIRANLEPSGALRSEIYREILGTAPETFCICPGFACDYGINIHLGNHFFANHNCVMLDVCEIRFGDHCMCGPNVQIYTATHPIDPTQRNSGWEYGKPVTIGNNVWLGGSCVILPGVSLGNNVVVGAGSVVTQSFGDNVVIAGNPEKIIQTNAY</sequence>
<gene>
    <name evidence="7" type="ORF">EEI45_08025</name>
</gene>
<dbReference type="PANTHER" id="PTHR43017:SF1">
    <property type="entry name" value="ACETYLTRANSFERASE YJL218W-RELATED"/>
    <property type="match status" value="1"/>
</dbReference>
<organism evidence="7 8">
    <name type="scientific">Erysipelothrix piscisicarius</name>
    <dbReference type="NCBI Taxonomy" id="2485784"/>
    <lineage>
        <taxon>Bacteria</taxon>
        <taxon>Bacillati</taxon>
        <taxon>Bacillota</taxon>
        <taxon>Erysipelotrichia</taxon>
        <taxon>Erysipelotrichales</taxon>
        <taxon>Erysipelotrichaceae</taxon>
        <taxon>Erysipelothrix</taxon>
    </lineage>
</organism>